<dbReference type="OrthoDB" id="5429740at2759"/>
<evidence type="ECO:0000256" key="5">
    <source>
        <dbReference type="ARBA" id="ARBA00038359"/>
    </source>
</evidence>
<protein>
    <recommendedName>
        <fullName evidence="8">Rhodopsin domain-containing protein</fullName>
    </recommendedName>
</protein>
<evidence type="ECO:0000256" key="2">
    <source>
        <dbReference type="ARBA" id="ARBA00022692"/>
    </source>
</evidence>
<comment type="similarity">
    <text evidence="5">Belongs to the SAT4 family.</text>
</comment>
<keyword evidence="3 7" id="KW-1133">Transmembrane helix</keyword>
<dbReference type="EMBL" id="ML996116">
    <property type="protein sequence ID" value="KAF2737387.1"/>
    <property type="molecule type" value="Genomic_DNA"/>
</dbReference>
<evidence type="ECO:0000313" key="10">
    <source>
        <dbReference type="Proteomes" id="UP000799444"/>
    </source>
</evidence>
<feature type="transmembrane region" description="Helical" evidence="7">
    <location>
        <begin position="279"/>
        <end position="299"/>
    </location>
</feature>
<gene>
    <name evidence="9" type="ORF">EJ04DRAFT_561554</name>
</gene>
<proteinExistence type="inferred from homology"/>
<reference evidence="9" key="1">
    <citation type="journal article" date="2020" name="Stud. Mycol.">
        <title>101 Dothideomycetes genomes: a test case for predicting lifestyles and emergence of pathogens.</title>
        <authorList>
            <person name="Haridas S."/>
            <person name="Albert R."/>
            <person name="Binder M."/>
            <person name="Bloem J."/>
            <person name="Labutti K."/>
            <person name="Salamov A."/>
            <person name="Andreopoulos B."/>
            <person name="Baker S."/>
            <person name="Barry K."/>
            <person name="Bills G."/>
            <person name="Bluhm B."/>
            <person name="Cannon C."/>
            <person name="Castanera R."/>
            <person name="Culley D."/>
            <person name="Daum C."/>
            <person name="Ezra D."/>
            <person name="Gonzalez J."/>
            <person name="Henrissat B."/>
            <person name="Kuo A."/>
            <person name="Liang C."/>
            <person name="Lipzen A."/>
            <person name="Lutzoni F."/>
            <person name="Magnuson J."/>
            <person name="Mondo S."/>
            <person name="Nolan M."/>
            <person name="Ohm R."/>
            <person name="Pangilinan J."/>
            <person name="Park H.-J."/>
            <person name="Ramirez L."/>
            <person name="Alfaro M."/>
            <person name="Sun H."/>
            <person name="Tritt A."/>
            <person name="Yoshinaga Y."/>
            <person name="Zwiers L.-H."/>
            <person name="Turgeon B."/>
            <person name="Goodwin S."/>
            <person name="Spatafora J."/>
            <person name="Crous P."/>
            <person name="Grigoriev I."/>
        </authorList>
    </citation>
    <scope>NUCLEOTIDE SEQUENCE</scope>
    <source>
        <strain evidence="9">CBS 125425</strain>
    </source>
</reference>
<dbReference type="PANTHER" id="PTHR33048:SF129">
    <property type="entry name" value="INTEGRAL MEMBRANE PROTEIN-RELATED"/>
    <property type="match status" value="1"/>
</dbReference>
<dbReference type="InterPro" id="IPR052337">
    <property type="entry name" value="SAT4-like"/>
</dbReference>
<evidence type="ECO:0000256" key="4">
    <source>
        <dbReference type="ARBA" id="ARBA00023136"/>
    </source>
</evidence>
<evidence type="ECO:0000256" key="3">
    <source>
        <dbReference type="ARBA" id="ARBA00022989"/>
    </source>
</evidence>
<feature type="transmembrane region" description="Helical" evidence="7">
    <location>
        <begin position="142"/>
        <end position="167"/>
    </location>
</feature>
<feature type="domain" description="Rhodopsin" evidence="8">
    <location>
        <begin position="47"/>
        <end position="296"/>
    </location>
</feature>
<feature type="transmembrane region" description="Helical" evidence="7">
    <location>
        <begin position="63"/>
        <end position="83"/>
    </location>
</feature>
<dbReference type="InterPro" id="IPR049326">
    <property type="entry name" value="Rhodopsin_dom_fungi"/>
</dbReference>
<keyword evidence="4 7" id="KW-0472">Membrane</keyword>
<evidence type="ECO:0000313" key="9">
    <source>
        <dbReference type="EMBL" id="KAF2737387.1"/>
    </source>
</evidence>
<organism evidence="9 10">
    <name type="scientific">Polyplosphaeria fusca</name>
    <dbReference type="NCBI Taxonomy" id="682080"/>
    <lineage>
        <taxon>Eukaryota</taxon>
        <taxon>Fungi</taxon>
        <taxon>Dikarya</taxon>
        <taxon>Ascomycota</taxon>
        <taxon>Pezizomycotina</taxon>
        <taxon>Dothideomycetes</taxon>
        <taxon>Pleosporomycetidae</taxon>
        <taxon>Pleosporales</taxon>
        <taxon>Tetraplosphaeriaceae</taxon>
        <taxon>Polyplosphaeria</taxon>
    </lineage>
</organism>
<comment type="subcellular location">
    <subcellularLocation>
        <location evidence="1">Membrane</location>
        <topology evidence="1">Multi-pass membrane protein</topology>
    </subcellularLocation>
</comment>
<feature type="transmembrane region" description="Helical" evidence="7">
    <location>
        <begin position="29"/>
        <end position="51"/>
    </location>
</feature>
<dbReference type="PANTHER" id="PTHR33048">
    <property type="entry name" value="PTH11-LIKE INTEGRAL MEMBRANE PROTEIN (AFU_ORTHOLOGUE AFUA_5G11245)"/>
    <property type="match status" value="1"/>
</dbReference>
<feature type="compositionally biased region" description="Basic and acidic residues" evidence="6">
    <location>
        <begin position="440"/>
        <end position="450"/>
    </location>
</feature>
<evidence type="ECO:0000256" key="6">
    <source>
        <dbReference type="SAM" id="MobiDB-lite"/>
    </source>
</evidence>
<keyword evidence="10" id="KW-1185">Reference proteome</keyword>
<accession>A0A9P4R1E4</accession>
<keyword evidence="2 7" id="KW-0812">Transmembrane</keyword>
<dbReference type="GO" id="GO:0016020">
    <property type="term" value="C:membrane"/>
    <property type="evidence" value="ECO:0007669"/>
    <property type="project" value="UniProtKB-SubCell"/>
</dbReference>
<name>A0A9P4R1E4_9PLEO</name>
<evidence type="ECO:0000259" key="8">
    <source>
        <dbReference type="Pfam" id="PF20684"/>
    </source>
</evidence>
<dbReference type="Proteomes" id="UP000799444">
    <property type="component" value="Unassembled WGS sequence"/>
</dbReference>
<feature type="transmembrane region" description="Helical" evidence="7">
    <location>
        <begin position="107"/>
        <end position="130"/>
    </location>
</feature>
<feature type="region of interest" description="Disordered" evidence="6">
    <location>
        <begin position="402"/>
        <end position="450"/>
    </location>
</feature>
<comment type="caution">
    <text evidence="9">The sequence shown here is derived from an EMBL/GenBank/DDBJ whole genome shotgun (WGS) entry which is preliminary data.</text>
</comment>
<dbReference type="Pfam" id="PF20684">
    <property type="entry name" value="Fung_rhodopsin"/>
    <property type="match status" value="1"/>
</dbReference>
<feature type="transmembrane region" description="Helical" evidence="7">
    <location>
        <begin position="233"/>
        <end position="259"/>
    </location>
</feature>
<evidence type="ECO:0000256" key="7">
    <source>
        <dbReference type="SAM" id="Phobius"/>
    </source>
</evidence>
<sequence>MPGGIHPPLEVIASWPPGNYLNPTTRSNALLVVSCVFAPLSLALLLARLYVRLRMQHNAGWDDWVMLAAMPFVVAVTVLWTYATEVYGFNKHVWDVDPKWFIPQRKAVMAIECVFCIASGLIKISILLFYRRLSSRSISSGFRWATWITIGFIAAYSIAFTLVPLFACQPMSAFWDQLNIVKVAQGYKFKCINEGADVFSAGVISTVQDLVTAMLPTFLYWNLQIPTRQKVALFGIFAIAYGVVGLGALRTYFSWVIFFESYDVTWIFWDISLTSMLELHIGIMCANAPALKVFFAHFFRLDRLTTRSKSHSGNSASKRPNENSSSGGSSILSKFAIWKHTRDQTSKGYLSEPHTDMTVDIHGGVEHSKQIRKTQSITTDTVNMIGGRETYSEDIEMGNWDTKTGDSDLVPQPLTALPSHPGEPHALTTPARSLSYTAAGDKKRDWESWA</sequence>
<feature type="region of interest" description="Disordered" evidence="6">
    <location>
        <begin position="308"/>
        <end position="328"/>
    </location>
</feature>
<dbReference type="AlphaFoldDB" id="A0A9P4R1E4"/>
<evidence type="ECO:0000256" key="1">
    <source>
        <dbReference type="ARBA" id="ARBA00004141"/>
    </source>
</evidence>
<feature type="transmembrane region" description="Helical" evidence="7">
    <location>
        <begin position="198"/>
        <end position="221"/>
    </location>
</feature>